<protein>
    <submittedName>
        <fullName evidence="2">DUF2752 domain-containing protein</fullName>
    </submittedName>
</protein>
<comment type="caution">
    <text evidence="2">The sequence shown here is derived from an EMBL/GenBank/DDBJ whole genome shotgun (WGS) entry which is preliminary data.</text>
</comment>
<feature type="transmembrane region" description="Helical" evidence="1">
    <location>
        <begin position="21"/>
        <end position="39"/>
    </location>
</feature>
<dbReference type="AlphaFoldDB" id="A0A844GUI2"/>
<keyword evidence="1" id="KW-0472">Membrane</keyword>
<sequence>MFQQTNIKLSNSEIKIRFFQFLLLTSPLIGSYFFSYSIYKSPFSCPILAFTGIPCPSCGLTRSFLSLTRGNLWESFSYHLFGPIIYSSLIVFSLHLLLEIFYKKKVKNKYNTFINDTKIKYLILVSFIIYYVFKLLYLQINGDLLNNFQHSPLGEILYR</sequence>
<name>A0A844GUI2_9CHRO</name>
<keyword evidence="1" id="KW-1133">Transmembrane helix</keyword>
<keyword evidence="1" id="KW-0812">Transmembrane</keyword>
<dbReference type="Proteomes" id="UP000437131">
    <property type="component" value="Unassembled WGS sequence"/>
</dbReference>
<dbReference type="Pfam" id="PF10825">
    <property type="entry name" value="DUF2752"/>
    <property type="match status" value="1"/>
</dbReference>
<dbReference type="RefSeq" id="WP_155084433.1">
    <property type="nucleotide sequence ID" value="NZ_WMIA01000022.1"/>
</dbReference>
<reference evidence="2 3" key="1">
    <citation type="submission" date="2019-11" db="EMBL/GenBank/DDBJ databases">
        <title>Isolation of a new High Light Tolerant Cyanobacteria.</title>
        <authorList>
            <person name="Dobson Z."/>
            <person name="Vaughn N."/>
            <person name="Vaughn M."/>
            <person name="Fromme P."/>
            <person name="Mazor Y."/>
        </authorList>
    </citation>
    <scope>NUCLEOTIDE SEQUENCE [LARGE SCALE GENOMIC DNA]</scope>
    <source>
        <strain evidence="2 3">0216</strain>
    </source>
</reference>
<feature type="transmembrane region" description="Helical" evidence="1">
    <location>
        <begin position="76"/>
        <end position="98"/>
    </location>
</feature>
<proteinExistence type="predicted"/>
<feature type="transmembrane region" description="Helical" evidence="1">
    <location>
        <begin position="119"/>
        <end position="140"/>
    </location>
</feature>
<evidence type="ECO:0000313" key="3">
    <source>
        <dbReference type="Proteomes" id="UP000437131"/>
    </source>
</evidence>
<accession>A0A844GUI2</accession>
<evidence type="ECO:0000313" key="2">
    <source>
        <dbReference type="EMBL" id="MTF40137.1"/>
    </source>
</evidence>
<dbReference type="EMBL" id="WMIA01000022">
    <property type="protein sequence ID" value="MTF40137.1"/>
    <property type="molecule type" value="Genomic_DNA"/>
</dbReference>
<organism evidence="2 3">
    <name type="scientific">Cyanobacterium aponinum 0216</name>
    <dbReference type="NCBI Taxonomy" id="2676140"/>
    <lineage>
        <taxon>Bacteria</taxon>
        <taxon>Bacillati</taxon>
        <taxon>Cyanobacteriota</taxon>
        <taxon>Cyanophyceae</taxon>
        <taxon>Oscillatoriophycideae</taxon>
        <taxon>Chroococcales</taxon>
        <taxon>Geminocystaceae</taxon>
        <taxon>Cyanobacterium</taxon>
    </lineage>
</organism>
<evidence type="ECO:0000256" key="1">
    <source>
        <dbReference type="SAM" id="Phobius"/>
    </source>
</evidence>
<dbReference type="InterPro" id="IPR021215">
    <property type="entry name" value="DUF2752"/>
</dbReference>
<gene>
    <name evidence="2" type="ORF">GGC33_14540</name>
</gene>